<evidence type="ECO:0000256" key="1">
    <source>
        <dbReference type="SAM" id="MobiDB-lite"/>
    </source>
</evidence>
<organism evidence="3 4">
    <name type="scientific">Actinoallomurus liliacearum</name>
    <dbReference type="NCBI Taxonomy" id="1080073"/>
    <lineage>
        <taxon>Bacteria</taxon>
        <taxon>Bacillati</taxon>
        <taxon>Actinomycetota</taxon>
        <taxon>Actinomycetes</taxon>
        <taxon>Streptosporangiales</taxon>
        <taxon>Thermomonosporaceae</taxon>
        <taxon>Actinoallomurus</taxon>
    </lineage>
</organism>
<dbReference type="Proteomes" id="UP001500212">
    <property type="component" value="Unassembled WGS sequence"/>
</dbReference>
<evidence type="ECO:0000313" key="3">
    <source>
        <dbReference type="EMBL" id="GAA4613459.1"/>
    </source>
</evidence>
<feature type="compositionally biased region" description="Basic residues" evidence="1">
    <location>
        <begin position="487"/>
        <end position="497"/>
    </location>
</feature>
<feature type="transmembrane region" description="Helical" evidence="2">
    <location>
        <begin position="154"/>
        <end position="175"/>
    </location>
</feature>
<feature type="transmembrane region" description="Helical" evidence="2">
    <location>
        <begin position="36"/>
        <end position="55"/>
    </location>
</feature>
<comment type="caution">
    <text evidence="3">The sequence shown here is derived from an EMBL/GenBank/DDBJ whole genome shotgun (WGS) entry which is preliminary data.</text>
</comment>
<feature type="transmembrane region" description="Helical" evidence="2">
    <location>
        <begin position="276"/>
        <end position="296"/>
    </location>
</feature>
<keyword evidence="2" id="KW-0472">Membrane</keyword>
<accession>A0ABP8TSW7</accession>
<keyword evidence="2" id="KW-1133">Transmembrane helix</keyword>
<evidence type="ECO:0000256" key="2">
    <source>
        <dbReference type="SAM" id="Phobius"/>
    </source>
</evidence>
<feature type="transmembrane region" description="Helical" evidence="2">
    <location>
        <begin position="251"/>
        <end position="270"/>
    </location>
</feature>
<feature type="compositionally biased region" description="Basic residues" evidence="1">
    <location>
        <begin position="457"/>
        <end position="470"/>
    </location>
</feature>
<protein>
    <recommendedName>
        <fullName evidence="5">Integral membrane protein</fullName>
    </recommendedName>
</protein>
<dbReference type="EMBL" id="BAABHJ010000023">
    <property type="protein sequence ID" value="GAA4613459.1"/>
    <property type="molecule type" value="Genomic_DNA"/>
</dbReference>
<feature type="region of interest" description="Disordered" evidence="1">
    <location>
        <begin position="420"/>
        <end position="497"/>
    </location>
</feature>
<evidence type="ECO:0008006" key="5">
    <source>
        <dbReference type="Google" id="ProtNLM"/>
    </source>
</evidence>
<sequence>MKNNRGEIPPLPNRLLGRIGSACGLVIHHPRRAVNWLLGALAGAVWLVAATAHLGGSVSQKAGTAVMQPLTASHALAAIQATTISYVFSTPIAIALLFAGKRWINEKPLRGAKPLTERRDKVIKGLEHRTEGMPVVHTLLRRFKAWEEKKEHRWVLTVLPFLAAWYGAGLLASYYTIKLPFASGNAITAMGGITMSVVIAALALRGLPLVGLPLPSGGLITKLRSIDKAMLIEWRNRNKANLIEWWDTKKILSLVLPLGSAAGAIMMIPWGQHIDGMALLAALGGAVCSAVMIGAGKAMAHAGIQLKGTVISMVAGLIIGAPSLLTVHWTWEVFTRGLIAGFLSVAGAVLYYVSQGPLHLPKRMAGLLSANGPVLSSLVGLVILNQALGASVVTGICTIFAVSVLSATLTGSKEELAREKQKHHAFRDEDMTPGGDPGWPVFDDDEDVEEEKEKQPKPQRKAKSWRKRRGYDKAHARGRENTQVGAKGRRPKNARKK</sequence>
<name>A0ABP8TSW7_9ACTN</name>
<evidence type="ECO:0000313" key="4">
    <source>
        <dbReference type="Proteomes" id="UP001500212"/>
    </source>
</evidence>
<keyword evidence="4" id="KW-1185">Reference proteome</keyword>
<feature type="transmembrane region" description="Helical" evidence="2">
    <location>
        <begin position="390"/>
        <end position="412"/>
    </location>
</feature>
<keyword evidence="2" id="KW-0812">Transmembrane</keyword>
<feature type="transmembrane region" description="Helical" evidence="2">
    <location>
        <begin position="365"/>
        <end position="384"/>
    </location>
</feature>
<feature type="transmembrane region" description="Helical" evidence="2">
    <location>
        <begin position="308"/>
        <end position="327"/>
    </location>
</feature>
<gene>
    <name evidence="3" type="ORF">GCM10023195_58230</name>
</gene>
<reference evidence="4" key="1">
    <citation type="journal article" date="2019" name="Int. J. Syst. Evol. Microbiol.">
        <title>The Global Catalogue of Microorganisms (GCM) 10K type strain sequencing project: providing services to taxonomists for standard genome sequencing and annotation.</title>
        <authorList>
            <consortium name="The Broad Institute Genomics Platform"/>
            <consortium name="The Broad Institute Genome Sequencing Center for Infectious Disease"/>
            <person name="Wu L."/>
            <person name="Ma J."/>
        </authorList>
    </citation>
    <scope>NUCLEOTIDE SEQUENCE [LARGE SCALE GENOMIC DNA]</scope>
    <source>
        <strain evidence="4">JCM 17938</strain>
    </source>
</reference>
<feature type="transmembrane region" description="Helical" evidence="2">
    <location>
        <begin position="181"/>
        <end position="204"/>
    </location>
</feature>
<dbReference type="RefSeq" id="WP_345361414.1">
    <property type="nucleotide sequence ID" value="NZ_BAABHJ010000023.1"/>
</dbReference>
<feature type="transmembrane region" description="Helical" evidence="2">
    <location>
        <begin position="333"/>
        <end position="353"/>
    </location>
</feature>
<feature type="compositionally biased region" description="Basic and acidic residues" evidence="1">
    <location>
        <begin position="471"/>
        <end position="480"/>
    </location>
</feature>
<proteinExistence type="predicted"/>
<feature type="transmembrane region" description="Helical" evidence="2">
    <location>
        <begin position="75"/>
        <end position="100"/>
    </location>
</feature>